<feature type="region of interest" description="Disordered" evidence="1">
    <location>
        <begin position="1"/>
        <end position="38"/>
    </location>
</feature>
<evidence type="ECO:0000256" key="1">
    <source>
        <dbReference type="SAM" id="MobiDB-lite"/>
    </source>
</evidence>
<feature type="domain" description="E3 ubiquitin ligase UBR4 C-terminal" evidence="2">
    <location>
        <begin position="1421"/>
        <end position="1702"/>
    </location>
</feature>
<evidence type="ECO:0000313" key="5">
    <source>
        <dbReference type="Proteomes" id="UP000593567"/>
    </source>
</evidence>
<dbReference type="InterPro" id="IPR025704">
    <property type="entry name" value="E3_Ub_ligase_UBR4_C"/>
</dbReference>
<keyword evidence="5" id="KW-1185">Reference proteome</keyword>
<reference evidence="4" key="1">
    <citation type="submission" date="2020-06" db="EMBL/GenBank/DDBJ databases">
        <title>Draft genome of Bugula neritina, a colonial animal packing powerful symbionts and potential medicines.</title>
        <authorList>
            <person name="Rayko M."/>
        </authorList>
    </citation>
    <scope>NUCLEOTIDE SEQUENCE [LARGE SCALE GENOMIC DNA]</scope>
    <source>
        <strain evidence="4">Kwan_BN1</strain>
    </source>
</reference>
<dbReference type="OrthoDB" id="30336at2759"/>
<gene>
    <name evidence="4" type="ORF">EB796_000724</name>
</gene>
<comment type="caution">
    <text evidence="4">The sequence shown here is derived from an EMBL/GenBank/DDBJ whole genome shotgun (WGS) entry which is preliminary data.</text>
</comment>
<proteinExistence type="predicted"/>
<dbReference type="EMBL" id="VXIV02000090">
    <property type="protein sequence ID" value="KAF6041007.1"/>
    <property type="molecule type" value="Genomic_DNA"/>
</dbReference>
<evidence type="ECO:0000313" key="4">
    <source>
        <dbReference type="EMBL" id="KAF6041007.1"/>
    </source>
</evidence>
<dbReference type="InterPro" id="IPR045189">
    <property type="entry name" value="UBR4-like"/>
</dbReference>
<protein>
    <submittedName>
        <fullName evidence="4">UBR4</fullName>
    </submittedName>
</protein>
<feature type="domain" description="E3 ubiquitin-protein ligase UBR4-like" evidence="3">
    <location>
        <begin position="763"/>
        <end position="884"/>
    </location>
</feature>
<name>A0A7J7KS86_BUGNE</name>
<accession>A0A7J7KS86</accession>
<dbReference type="Pfam" id="PF24079">
    <property type="entry name" value="UBR4"/>
    <property type="match status" value="1"/>
</dbReference>
<dbReference type="PANTHER" id="PTHR21725">
    <property type="entry name" value="E3 UBIQUITIN-PROTEIN LIGASE UBR4"/>
    <property type="match status" value="1"/>
</dbReference>
<dbReference type="Pfam" id="PF13764">
    <property type="entry name" value="E3_UbLigase_R4"/>
    <property type="match status" value="1"/>
</dbReference>
<evidence type="ECO:0000259" key="2">
    <source>
        <dbReference type="Pfam" id="PF13764"/>
    </source>
</evidence>
<dbReference type="PANTHER" id="PTHR21725:SF1">
    <property type="entry name" value="E3 UBIQUITIN-PROTEIN LIGASE UBR4"/>
    <property type="match status" value="1"/>
</dbReference>
<dbReference type="Proteomes" id="UP000593567">
    <property type="component" value="Unassembled WGS sequence"/>
</dbReference>
<organism evidence="4 5">
    <name type="scientific">Bugula neritina</name>
    <name type="common">Brown bryozoan</name>
    <name type="synonym">Sertularia neritina</name>
    <dbReference type="NCBI Taxonomy" id="10212"/>
    <lineage>
        <taxon>Eukaryota</taxon>
        <taxon>Metazoa</taxon>
        <taxon>Spiralia</taxon>
        <taxon>Lophotrochozoa</taxon>
        <taxon>Bryozoa</taxon>
        <taxon>Gymnolaemata</taxon>
        <taxon>Cheilostomatida</taxon>
        <taxon>Flustrina</taxon>
        <taxon>Buguloidea</taxon>
        <taxon>Bugulidae</taxon>
        <taxon>Bugula</taxon>
    </lineage>
</organism>
<evidence type="ECO:0000259" key="3">
    <source>
        <dbReference type="Pfam" id="PF24079"/>
    </source>
</evidence>
<sequence>MEAADNAGEFEVPPQADELPEEVSVAAEVNSDGGQISAHSSTEAMQSAGLSSIKTPQSDAIVPECDSLQRKTLRAAVRKEIMEQGLNRLTTCNGVTAVPFLQVLLLLLSDLDSPDDYVTLEVCLQELLGKTINFKQNWSDLTERSDKAEVELAVLRLFSVLMSRSHQSERPADSKVNVCAASVLIKTDCLDFFLPLLKQLLSFWKTYNPDGGTTDSHLLFTPQTVPKYDMSPFFLRQYVREHPTDVFEVFPQLQSEMVLRLINQMKKISDGSPELSSLKFTEEWTWVLSDYMGVCEAAFIKRQVRKLLSNICGSKENYRRVRDINTITTRMSLVKEAAVACGLTNNFDITARTTAIPYTTLTSMVENLKVVQDIASSRCLNWQKYCVKSGGNVELLLLLCVQLNQGLPDALLALLHSAVTKPAAEKSGSASSSLPVNDDDVVLHKQVIQEILTGVSPSLLSEFLRINLLQSNQTAVRDKTHAIVLSLFNEAESSKKIVLLNHVWSLWPQLPLYGKKAFMFVDILGYMIINADLPESAKTDFVRGITNLLIFCNKQLREHQNTNIYNMLQELVDLEGYYLEREPCMTCNDPEIPYNSYKLNNIKVDNKFTTTTHMIKLTSGHMISKIQVRLTDIKKSKMVKSMNINYSSRTVQSAVELKNRVGIWQLAKKVNLSANQSEVKIDFTVPITACNLMIEYTEFYENNQAVQESLPCPRCSASVPTNPGICVNCGENVFQCHKCRSINYDERDPFLCNSCGFCKYAKFDIVLVARPCSAVDPIETEEDRAKTLNSVNTMLEKADKTYSEMQSIRCTLERLIMQLSASKADSVTTSVTASAAGSVHINKFIQQVAQKYCDEAKKHFDELSKSMQKVIMCRRELLEFDSKQALETLEHRGLGDTPSSASVSGRPFFADQVKAEEEESKKTLEKLRLSQQSSSSCYGCLTVTVYHCISLIRALSTQSFAPDASPLIKELVLSNLNSGPMMLRHDAMQLLCSLTQDKYEANKLLYDMLYHRICEAMEFCTSAASLAMNIRSELAVVSLSVHADPNLWEERMRVVIKLYSQALLTGKSHVIEAVALSCLGIIKSQIVIDSKPLSSKHRDKTLQEIAGLEIADNHSLLNVGLWLSSNQWHSFSEWRNLTKSLSLKSKSKYDKNALQRKYFKIWKTNIRNRQAAMTELDEHSWLASVLFNPASQTSREMCADIVGRMSEVPHRKLLLVSFLSKLLAKVPSAGTHASNFITLYTKLVSEPEIKYYLIIKCNILMKIAEIISKEIADLCVLEETTLGSDLSQGWGLQALVSIVKSFLEDEKIRQRYKTKLVGTVLDGYLSLRKLVVQRTKMIESTQELLLGLLEQLTTGTEAETKEFMSVCIQTVGKYNPTDLRSPVFIFERLCSTIRPEENAVSDFLIILDKDPQQEEFLQGRMSGNPYLSKEPGLGPLMRDVKNKICTDCELVALLDDDSGMELLVNNKIISLDLPVVDVYLKVWQPARDNEPMRIVYRMRGLLGDATEDMINSLQSNDVEEEDAEKVYSMASVMPQCGGLQVMLTRLDYIHNYYRGKQLVQVLLKLFDYCLKLNVNRKEMIKPEIDTISVMLRALNRALRAEQQVGQTVTAPAGQSNTEKVVQLMEIVLSEASHLPPHDYTEFTKRCGDSNQLMLLLERIDSPFVRSNPAVLEALMRLIPFLACGEEDKMATLVNHFKPFLNFLE</sequence>
<dbReference type="InterPro" id="IPR056530">
    <property type="entry name" value="UBR4-like_dom"/>
</dbReference>